<dbReference type="Proteomes" id="UP000182360">
    <property type="component" value="Unassembled WGS sequence"/>
</dbReference>
<dbReference type="AlphaFoldDB" id="A0A1H9K3A0"/>
<sequence>LVVSGILNIGTEYGAVEVTDLEIKNDGLDIEKGCNVSSYSFVLYGYNVSVTKAIYSKDKLLIKEGEIEVYGSKFNIEDLGIDTSVKDSVYKAGTAKGNSSFNSGYTAEQNISDLEIDTDGVFAKELKVPVFGAGEAWNLKHVLLRAAGTVSVTTTDEYNTQINGYDIQTKKTTFNGKEIVVENGIITNANGFKDNKLNIANVTLNSNALVSGGETAQNEVYNLDGWNVVFDKLSLANNGLAGKATVQNEDEDYEIEIAFESFTVKADGSFATGKVIEEDSYIIKNEYYFEISNAVINQNAQNNKYEVVSSKPKLVTGENESIELSKLYIDSEGTLRIDTSKNKYTFTTSNGCEIDVTETSFDGEQFYLKGSGKPGAFTNYSTSDVTLTLSPAMKVSSEYADIDYNYTYKGWNIKGHGVQYKKNYIEIVSNVVTFNGTEIEVGDLLFSM</sequence>
<name>A0A1H9K3A0_9SPIR</name>
<reference evidence="1 2" key="1">
    <citation type="submission" date="2016-10" db="EMBL/GenBank/DDBJ databases">
        <authorList>
            <person name="de Groot N.N."/>
        </authorList>
    </citation>
    <scope>NUCLEOTIDE SEQUENCE [LARGE SCALE GENOMIC DNA]</scope>
    <source>
        <strain evidence="1 2">B25</strain>
    </source>
</reference>
<protein>
    <submittedName>
        <fullName evidence="1">Uncharacterized protein</fullName>
    </submittedName>
</protein>
<evidence type="ECO:0000313" key="1">
    <source>
        <dbReference type="EMBL" id="SEQ93686.1"/>
    </source>
</evidence>
<accession>A0A1H9K3A0</accession>
<feature type="non-terminal residue" evidence="1">
    <location>
        <position position="448"/>
    </location>
</feature>
<keyword evidence="2" id="KW-1185">Reference proteome</keyword>
<proteinExistence type="predicted"/>
<gene>
    <name evidence="1" type="ORF">SAMN04487977_1271</name>
</gene>
<dbReference type="RefSeq" id="WP_177177775.1">
    <property type="nucleotide sequence ID" value="NZ_FOFU01000027.1"/>
</dbReference>
<dbReference type="EMBL" id="FOFU01000027">
    <property type="protein sequence ID" value="SEQ93686.1"/>
    <property type="molecule type" value="Genomic_DNA"/>
</dbReference>
<evidence type="ECO:0000313" key="2">
    <source>
        <dbReference type="Proteomes" id="UP000182360"/>
    </source>
</evidence>
<organism evidence="1 2">
    <name type="scientific">Treponema bryantii</name>
    <dbReference type="NCBI Taxonomy" id="163"/>
    <lineage>
        <taxon>Bacteria</taxon>
        <taxon>Pseudomonadati</taxon>
        <taxon>Spirochaetota</taxon>
        <taxon>Spirochaetia</taxon>
        <taxon>Spirochaetales</taxon>
        <taxon>Treponemataceae</taxon>
        <taxon>Treponema</taxon>
    </lineage>
</organism>
<feature type="non-terminal residue" evidence="1">
    <location>
        <position position="1"/>
    </location>
</feature>